<feature type="domain" description="DUF1731" evidence="3">
    <location>
        <begin position="254"/>
        <end position="300"/>
    </location>
</feature>
<dbReference type="OrthoDB" id="9801773at2"/>
<dbReference type="Gene3D" id="3.40.50.720">
    <property type="entry name" value="NAD(P)-binding Rossmann-like Domain"/>
    <property type="match status" value="1"/>
</dbReference>
<dbReference type="PANTHER" id="PTHR11092:SF0">
    <property type="entry name" value="EPIMERASE FAMILY PROTEIN SDR39U1"/>
    <property type="match status" value="1"/>
</dbReference>
<organism evidence="4 5">
    <name type="scientific">Neobacillus massiliamazoniensis</name>
    <dbReference type="NCBI Taxonomy" id="1499688"/>
    <lineage>
        <taxon>Bacteria</taxon>
        <taxon>Bacillati</taxon>
        <taxon>Bacillota</taxon>
        <taxon>Bacilli</taxon>
        <taxon>Bacillales</taxon>
        <taxon>Bacillaceae</taxon>
        <taxon>Neobacillus</taxon>
    </lineage>
</organism>
<gene>
    <name evidence="4" type="ORF">BN000_01677</name>
</gene>
<protein>
    <submittedName>
        <fullName evidence="4">NAD dependent epimerase/dehydratase family protein</fullName>
    </submittedName>
</protein>
<dbReference type="EMBL" id="CVRB01000002">
    <property type="protein sequence ID" value="CRK81764.1"/>
    <property type="molecule type" value="Genomic_DNA"/>
</dbReference>
<proteinExistence type="inferred from homology"/>
<sequence length="302" mass="34015">MKIAVAGGTGFVGKALVNELVKNHHDVVILTRKKMMNRESNNQIQYVQWLAETSNPSKFLQETDIFINLAGESINSGRWTAQRKKTILESRLVAVNEMLKILKGLNRMPKAWINASAIGFYGTSEEDTFTEEDKGHSNDFLSDTVKQWEKEADKATLLGIRTVFCRFGIILDKNEGALPKIAFPYKAFIGGNIGHGRQWMSWIHIEDVVKGIMFVINNENISGPVNFTAPHPVSMKEFGKTLSPILHRPHWLSAPSFALSLLLGEMSTLVLEGQKVLPQKLLENDFQFNYPDLNRALKNIYA</sequence>
<dbReference type="CDD" id="cd05242">
    <property type="entry name" value="SDR_a8"/>
    <property type="match status" value="1"/>
</dbReference>
<evidence type="ECO:0000313" key="4">
    <source>
        <dbReference type="EMBL" id="CRK81764.1"/>
    </source>
</evidence>
<feature type="domain" description="NAD-dependent epimerase/dehydratase" evidence="2">
    <location>
        <begin position="3"/>
        <end position="133"/>
    </location>
</feature>
<dbReference type="InterPro" id="IPR010099">
    <property type="entry name" value="SDR39U1"/>
</dbReference>
<dbReference type="STRING" id="1499688.BN000_01677"/>
<dbReference type="AlphaFoldDB" id="A0A0U1NUR1"/>
<evidence type="ECO:0000313" key="5">
    <source>
        <dbReference type="Proteomes" id="UP000199087"/>
    </source>
</evidence>
<name>A0A0U1NUR1_9BACI</name>
<evidence type="ECO:0000256" key="1">
    <source>
        <dbReference type="ARBA" id="ARBA00009353"/>
    </source>
</evidence>
<dbReference type="NCBIfam" id="TIGR01777">
    <property type="entry name" value="yfcH"/>
    <property type="match status" value="1"/>
</dbReference>
<reference evidence="5" key="1">
    <citation type="submission" date="2015-05" db="EMBL/GenBank/DDBJ databases">
        <authorList>
            <person name="Urmite Genomes"/>
        </authorList>
    </citation>
    <scope>NUCLEOTIDE SEQUENCE [LARGE SCALE GENOMIC DNA]</scope>
    <source>
        <strain evidence="5">LF1</strain>
    </source>
</reference>
<dbReference type="Pfam" id="PF01370">
    <property type="entry name" value="Epimerase"/>
    <property type="match status" value="1"/>
</dbReference>
<dbReference type="InterPro" id="IPR036291">
    <property type="entry name" value="NAD(P)-bd_dom_sf"/>
</dbReference>
<evidence type="ECO:0000259" key="2">
    <source>
        <dbReference type="Pfam" id="PF01370"/>
    </source>
</evidence>
<evidence type="ECO:0000259" key="3">
    <source>
        <dbReference type="Pfam" id="PF08338"/>
    </source>
</evidence>
<accession>A0A0U1NUR1</accession>
<keyword evidence="5" id="KW-1185">Reference proteome</keyword>
<dbReference type="Proteomes" id="UP000199087">
    <property type="component" value="Unassembled WGS sequence"/>
</dbReference>
<dbReference type="PANTHER" id="PTHR11092">
    <property type="entry name" value="SUGAR NUCLEOTIDE EPIMERASE RELATED"/>
    <property type="match status" value="1"/>
</dbReference>
<dbReference type="InterPro" id="IPR013549">
    <property type="entry name" value="DUF1731"/>
</dbReference>
<dbReference type="RefSeq" id="WP_090633290.1">
    <property type="nucleotide sequence ID" value="NZ_CVRB01000002.1"/>
</dbReference>
<comment type="similarity">
    <text evidence="1">Belongs to the NAD(P)-dependent epimerase/dehydratase family. SDR39U1 subfamily.</text>
</comment>
<dbReference type="Pfam" id="PF08338">
    <property type="entry name" value="DUF1731"/>
    <property type="match status" value="1"/>
</dbReference>
<dbReference type="SUPFAM" id="SSF51735">
    <property type="entry name" value="NAD(P)-binding Rossmann-fold domains"/>
    <property type="match status" value="1"/>
</dbReference>
<dbReference type="InterPro" id="IPR001509">
    <property type="entry name" value="Epimerase_deHydtase"/>
</dbReference>